<reference evidence="1 2" key="1">
    <citation type="submission" date="2023-03" db="EMBL/GenBank/DDBJ databases">
        <title>Bacillus Genome Sequencing.</title>
        <authorList>
            <person name="Dunlap C."/>
        </authorList>
    </citation>
    <scope>NUCLEOTIDE SEQUENCE [LARGE SCALE GENOMIC DNA]</scope>
    <source>
        <strain evidence="1 2">NRS-1717</strain>
    </source>
</reference>
<protein>
    <submittedName>
        <fullName evidence="1">Major capsid protein</fullName>
    </submittedName>
</protein>
<keyword evidence="2" id="KW-1185">Reference proteome</keyword>
<dbReference type="Pfam" id="PF03864">
    <property type="entry name" value="Phage_cap_E"/>
    <property type="match status" value="1"/>
</dbReference>
<dbReference type="Gene3D" id="3.90.1690.10">
    <property type="entry name" value="phage-related protein like domain"/>
    <property type="match status" value="1"/>
</dbReference>
<dbReference type="EMBL" id="JARTFS010000001">
    <property type="protein sequence ID" value="MED4399779.1"/>
    <property type="molecule type" value="Genomic_DNA"/>
</dbReference>
<gene>
    <name evidence="1" type="ORF">P9271_00195</name>
</gene>
<dbReference type="InterPro" id="IPR053738">
    <property type="entry name" value="Lambda_capsid_assembly"/>
</dbReference>
<sequence>MAGITHLKQFQKDYLRGLVDESVSVREEAPTFGQQYLPNLTVYSNTFTYDIIKQAKHLAAFIGYGAEPPVMDRDAVAQKFGSLAAFGLQYIATVEELMALNQARNDGERNAIIERLEKKTIDIVNGIQDFSDVLRAKALTTGKLQYTKEDVQINFDYQIPANHKIALTGTNKWSDPTADILGNLIEWNETYSTSNNGKVADEILMPLDVFALMTKNASIIAEARPGITGVKRISQDEVNSVLEQYGLPVVRIIRSRVTTVRNVASGQDEAVEFYPAGRVVFIGKGLGNFYYGPNPEAEDFTPGIVVRAEDEKRPKRSIIDGYAAGFPIIEVPSLLLHAEVL</sequence>
<name>A0ABU6NRS2_9BACI</name>
<organism evidence="1 2">
    <name type="scientific">Metabacillus fastidiosus</name>
    <dbReference type="NCBI Taxonomy" id="1458"/>
    <lineage>
        <taxon>Bacteria</taxon>
        <taxon>Bacillati</taxon>
        <taxon>Bacillota</taxon>
        <taxon>Bacilli</taxon>
        <taxon>Bacillales</taxon>
        <taxon>Bacillaceae</taxon>
        <taxon>Metabacillus</taxon>
    </lineage>
</organism>
<dbReference type="Proteomes" id="UP001342826">
    <property type="component" value="Unassembled WGS sequence"/>
</dbReference>
<proteinExistence type="predicted"/>
<dbReference type="InterPro" id="IPR005564">
    <property type="entry name" value="Major_capsid_GpE"/>
</dbReference>
<comment type="caution">
    <text evidence="1">The sequence shown here is derived from an EMBL/GenBank/DDBJ whole genome shotgun (WGS) entry which is preliminary data.</text>
</comment>
<accession>A0ABU6NRS2</accession>
<evidence type="ECO:0000313" key="2">
    <source>
        <dbReference type="Proteomes" id="UP001342826"/>
    </source>
</evidence>
<evidence type="ECO:0000313" key="1">
    <source>
        <dbReference type="EMBL" id="MED4399779.1"/>
    </source>
</evidence>
<dbReference type="RefSeq" id="WP_328014500.1">
    <property type="nucleotide sequence ID" value="NZ_JARTFS010000001.1"/>
</dbReference>